<dbReference type="Pfam" id="PF00501">
    <property type="entry name" value="AMP-binding"/>
    <property type="match status" value="1"/>
</dbReference>
<dbReference type="Proteomes" id="UP000008143">
    <property type="component" value="Chromosome 1"/>
</dbReference>
<evidence type="ECO:0000313" key="5">
    <source>
        <dbReference type="Ensembl" id="ENSXETP00000064387"/>
    </source>
</evidence>
<dbReference type="InterPro" id="IPR000873">
    <property type="entry name" value="AMP-dep_synth/lig_dom"/>
</dbReference>
<dbReference type="Ensembl" id="ENSXETT00000097738">
    <property type="protein sequence ID" value="ENSXETP00000064387"/>
    <property type="gene ID" value="ENSXETG00000005614"/>
</dbReference>
<dbReference type="InterPro" id="IPR002372">
    <property type="entry name" value="PQQ_rpt_dom"/>
</dbReference>
<proteinExistence type="inferred from homology"/>
<dbReference type="InterPro" id="IPR042099">
    <property type="entry name" value="ANL_N_sf"/>
</dbReference>
<dbReference type="Xenbase" id="XB-GENE-985526">
    <property type="gene designation" value="aasdh"/>
</dbReference>
<evidence type="ECO:0000313" key="7">
    <source>
        <dbReference type="RefSeq" id="XP_002934709.2"/>
    </source>
</evidence>
<dbReference type="InterPro" id="IPR020845">
    <property type="entry name" value="AMP-binding_CS"/>
</dbReference>
<protein>
    <submittedName>
        <fullName evidence="5">Aminoadipate-semialdehyde dehydrogenase</fullName>
    </submittedName>
    <submittedName>
        <fullName evidence="7">Beta-alanine-activating enzyme isoform X1</fullName>
    </submittedName>
</protein>
<comment type="similarity">
    <text evidence="1">Belongs to the ATP-dependent AMP-binding enzyme family.</text>
</comment>
<dbReference type="GO" id="GO:0006629">
    <property type="term" value="P:lipid metabolic process"/>
    <property type="evidence" value="ECO:0007669"/>
    <property type="project" value="UniProtKB-KW"/>
</dbReference>
<dbReference type="PANTHER" id="PTHR44394:SF1">
    <property type="entry name" value="BETA-ALANINE-ACTIVATING ENZYME"/>
    <property type="match status" value="1"/>
</dbReference>
<evidence type="ECO:0000259" key="4">
    <source>
        <dbReference type="Pfam" id="PF13570"/>
    </source>
</evidence>
<keyword evidence="6" id="KW-1185">Reference proteome</keyword>
<name>A0A6I8Q471_XENTR</name>
<dbReference type="InterPro" id="IPR048005">
    <property type="entry name" value="AASDH_AMP"/>
</dbReference>
<dbReference type="AlphaFoldDB" id="A0A6I8Q471"/>
<keyword evidence="2" id="KW-0443">Lipid metabolism</keyword>
<organism evidence="5">
    <name type="scientific">Xenopus tropicalis</name>
    <name type="common">Western clawed frog</name>
    <name type="synonym">Silurana tropicalis</name>
    <dbReference type="NCBI Taxonomy" id="8364"/>
    <lineage>
        <taxon>Eukaryota</taxon>
        <taxon>Metazoa</taxon>
        <taxon>Chordata</taxon>
        <taxon>Craniata</taxon>
        <taxon>Vertebrata</taxon>
        <taxon>Euteleostomi</taxon>
        <taxon>Amphibia</taxon>
        <taxon>Batrachia</taxon>
        <taxon>Anura</taxon>
        <taxon>Pipoidea</taxon>
        <taxon>Pipidae</taxon>
        <taxon>Xenopodinae</taxon>
        <taxon>Xenopus</taxon>
        <taxon>Silurana</taxon>
    </lineage>
</organism>
<accession>A0A6I8Q471</accession>
<evidence type="ECO:0000313" key="6">
    <source>
        <dbReference type="Proteomes" id="UP000008143"/>
    </source>
</evidence>
<sequence length="1123" mass="125957">MECTEPHLTHRSSFCQENGKVPNLPVPSTLQEMVSHTATEHAHRNAVCFHTCQEAPVYYTYSKMMRLAEELALFLKSHCRHTETCKIGLYCNPGINLPSYIIGILQVPAAYFPVDPSNSSDVSIKLLEKSNVEYMLVHKDMVENFKLQFPGFVELDSSSIQHINVNLFEVKRNKKAIVRGLHRHQNDTPEEKHMMYKEHMDMREKHCLAYILHTSGTTGAPKIVSVPHKCIVPNIYHLRSIFAISPDDLLFLASPLTFDPSVIELFLALSSGACLLVVPNPIKMMPHKLCDILFHQHRVTVLQATPTFLRRFGSRSIRSSVLSKGTSLRVLALGGEPFPSVSVLRSWREPGNRTRLINLYGITEVSSWATYYEITEQMISHQTGEESCVPLGFPLQGTIVEVQNEKSYKIDEGEGQVLLGGRERICFLDNEFILPYGTMRKTGDWVTLKDGEMYFLGRKDNQIKRHGKRLNIEYVQQSAESLAHVEACTALWFQEKQLVMFVIPNGPLEKKFLWKELQSHLLSYAVPDDLVLVETLPLTKHGKMDTSKLNDMYCEYINEKKSICTVLGAEDLWNRLQRLWKTILGLPEDCPAVPEDSVFLLSGGDSLKAIQFHQEVDILVGRPVTGLVEVILNNSFLDIYKHISKSVQLSEEHRNTDISQSTADNLRNIKERDSRIKHLGKRKDQAIMELEGNRNLFISLSRGSRLLGNVLLYSDTMAQQHKLFTGLSQELLNIFEIHCMNSDSKRTKKAQYRLCGQSSPISGVASTQTQGLLYGFLCLQERWTSDTGKCVDASPLLVKSAIRDSLVIYIGSHSHRMQALDLPTGQVIWERVLGDRIESSAGVSKCGRFILVGCYDGSLYALSNHNGETHWIFTTGNAVKSSPATDFLSGLVYIGSHDGHIYALDIEAKQCIWKSHCGGGAVFSSPCVSTEPYHLYVATLEGLIMAFHPPTGRTIWRYACGKPVFASPQCSHDHVFVGCVDENFYCLSHAGEKIWHLSTSGPIFSSPCLSNLSGCSIFGSHDGYIYCCSSEGLLLWKHKTSSKVYATPFVFPNPCIEGRELVAAASTDGDLYILDVQSGSVITERKLPGQIFSSPLVWESSLIVGCRNDFVYCLELFCKNAIK</sequence>
<reference evidence="5" key="1">
    <citation type="journal article" date="2010" name="Science">
        <title>The genome of the Western clawed frog Xenopus tropicalis.</title>
        <authorList>
            <person name="Hellsten U."/>
            <person name="Harland R.M."/>
            <person name="Gilchrist M.J."/>
            <person name="Hendrix D."/>
            <person name="Jurka J."/>
            <person name="Kapitonov V."/>
            <person name="Ovcharenko I."/>
            <person name="Putnam N.H."/>
            <person name="Shu S."/>
            <person name="Taher L."/>
            <person name="Blitz I.L."/>
            <person name="Blumberg B."/>
            <person name="Dichmann D.S."/>
            <person name="Dubchak I."/>
            <person name="Amaya E."/>
            <person name="Detter J.C."/>
            <person name="Fletcher R."/>
            <person name="Gerhard D.S."/>
            <person name="Goodstein D."/>
            <person name="Graves T."/>
            <person name="Grigoriev I.V."/>
            <person name="Grimwood J."/>
            <person name="Kawashima T."/>
            <person name="Lindquist E."/>
            <person name="Lucas S.M."/>
            <person name="Mead P.E."/>
            <person name="Mitros T."/>
            <person name="Ogino H."/>
            <person name="Ohta Y."/>
            <person name="Poliakov A.V."/>
            <person name="Pollet N."/>
            <person name="Robert J."/>
            <person name="Salamov A."/>
            <person name="Sater A.K."/>
            <person name="Schmutz J."/>
            <person name="Terry A."/>
            <person name="Vize P.D."/>
            <person name="Warren W.C."/>
            <person name="Wells D."/>
            <person name="Wills A."/>
            <person name="Wilson R.K."/>
            <person name="Zimmerman L.B."/>
            <person name="Zorn A.M."/>
            <person name="Grainger R."/>
            <person name="Grammer T."/>
            <person name="Khokha M.K."/>
            <person name="Richardson P.M."/>
            <person name="Rokhsar D.S."/>
        </authorList>
    </citation>
    <scope>NUCLEOTIDE SEQUENCE [LARGE SCALE GENOMIC DNA]</scope>
    <source>
        <strain evidence="5">Nigerian</strain>
    </source>
</reference>
<evidence type="ECO:0000313" key="8">
    <source>
        <dbReference type="Xenbase" id="XB-GENE-985526"/>
    </source>
</evidence>
<dbReference type="InterPro" id="IPR011047">
    <property type="entry name" value="Quinoprotein_ADH-like_sf"/>
</dbReference>
<evidence type="ECO:0000259" key="3">
    <source>
        <dbReference type="Pfam" id="PF00501"/>
    </source>
</evidence>
<dbReference type="Bgee" id="ENSXETG00000005614">
    <property type="expression patterns" value="Expressed in skeletal muscle tissue and 12 other cell types or tissues"/>
</dbReference>
<dbReference type="PANTHER" id="PTHR44394">
    <property type="entry name" value="BETA-ALANINE-ACTIVATING ENZYME"/>
    <property type="match status" value="1"/>
</dbReference>
<dbReference type="InterPro" id="IPR045851">
    <property type="entry name" value="AMP-bd_C_sf"/>
</dbReference>
<reference evidence="7" key="3">
    <citation type="submission" date="2025-04" db="UniProtKB">
        <authorList>
            <consortium name="RefSeq"/>
        </authorList>
    </citation>
    <scope>IDENTIFICATION</scope>
    <source>
        <strain evidence="7">Nigerian</strain>
        <tissue evidence="7">Liver and blood</tissue>
    </source>
</reference>
<reference evidence="5" key="2">
    <citation type="submission" date="2020-05" db="UniProtKB">
        <authorList>
            <consortium name="Ensembl"/>
        </authorList>
    </citation>
    <scope>IDENTIFICATION</scope>
</reference>
<dbReference type="InterPro" id="IPR018391">
    <property type="entry name" value="PQQ_b-propeller_rpt"/>
</dbReference>
<dbReference type="InterPro" id="IPR052091">
    <property type="entry name" value="Beta-ala_Activ/Resist"/>
</dbReference>
<dbReference type="AGR" id="Xenbase:XB-GENE-985526"/>
<dbReference type="KEGG" id="xtr:779486"/>
<dbReference type="Gene3D" id="2.130.10.10">
    <property type="entry name" value="YVTN repeat-like/Quinoprotein amine dehydrogenase"/>
    <property type="match status" value="2"/>
</dbReference>
<dbReference type="Pfam" id="PF13570">
    <property type="entry name" value="Beta-prop_ACSF4"/>
    <property type="match status" value="1"/>
</dbReference>
<dbReference type="GO" id="GO:0043041">
    <property type="term" value="P:amino acid activation for nonribosomal peptide biosynthetic process"/>
    <property type="evidence" value="ECO:0000318"/>
    <property type="project" value="GO_Central"/>
</dbReference>
<dbReference type="Gene3D" id="3.40.50.12780">
    <property type="entry name" value="N-terminal domain of ligase-like"/>
    <property type="match status" value="1"/>
</dbReference>
<dbReference type="PROSITE" id="PS00455">
    <property type="entry name" value="AMP_BINDING"/>
    <property type="match status" value="1"/>
</dbReference>
<evidence type="ECO:0000256" key="1">
    <source>
        <dbReference type="ARBA" id="ARBA00006432"/>
    </source>
</evidence>
<feature type="domain" description="AMP-dependent synthetase/ligase" evidence="3">
    <location>
        <begin position="36"/>
        <end position="421"/>
    </location>
</feature>
<dbReference type="CTD" id="132949"/>
<dbReference type="CDD" id="cd17654">
    <property type="entry name" value="A_NRPS_acs4"/>
    <property type="match status" value="1"/>
</dbReference>
<dbReference type="SMART" id="SM00564">
    <property type="entry name" value="PQQ"/>
    <property type="match status" value="6"/>
</dbReference>
<dbReference type="GeneID" id="779486"/>
<feature type="domain" description="Pyrrolo-quinoline quinone repeat" evidence="4">
    <location>
        <begin position="787"/>
        <end position="1116"/>
    </location>
</feature>
<dbReference type="RefSeq" id="XP_002934709.2">
    <property type="nucleotide sequence ID" value="XM_002934663.5"/>
</dbReference>
<gene>
    <name evidence="5 7 8" type="primary">aasdh</name>
</gene>
<dbReference type="SUPFAM" id="SSF50998">
    <property type="entry name" value="Quinoprotein alcohol dehydrogenase-like"/>
    <property type="match status" value="1"/>
</dbReference>
<dbReference type="OMA" id="NGNVICC"/>
<dbReference type="OrthoDB" id="408177at2759"/>
<dbReference type="GeneTree" id="ENSGT00440000033811"/>
<evidence type="ECO:0000256" key="2">
    <source>
        <dbReference type="ARBA" id="ARBA00023098"/>
    </source>
</evidence>
<dbReference type="InterPro" id="IPR015943">
    <property type="entry name" value="WD40/YVTN_repeat-like_dom_sf"/>
</dbReference>
<dbReference type="SUPFAM" id="SSF56801">
    <property type="entry name" value="Acetyl-CoA synthetase-like"/>
    <property type="match status" value="1"/>
</dbReference>
<dbReference type="Gene3D" id="3.30.300.30">
    <property type="match status" value="1"/>
</dbReference>